<dbReference type="NCBIfam" id="TIGR02046">
    <property type="entry name" value="sdhC_b558_fam"/>
    <property type="match status" value="1"/>
</dbReference>
<protein>
    <submittedName>
        <fullName evidence="2">Succinate dehydrogenase / fumarate reductase cytochrome b subunit</fullName>
    </submittedName>
</protein>
<feature type="transmembrane region" description="Helical" evidence="1">
    <location>
        <begin position="172"/>
        <end position="190"/>
    </location>
</feature>
<reference evidence="2 3" key="1">
    <citation type="submission" date="2021-03" db="EMBL/GenBank/DDBJ databases">
        <title>Sequencing the genomes of 1000 actinobacteria strains.</title>
        <authorList>
            <person name="Klenk H.-P."/>
        </authorList>
    </citation>
    <scope>NUCLEOTIDE SEQUENCE [LARGE SCALE GENOMIC DNA]</scope>
    <source>
        <strain evidence="2 3">DSM 45510</strain>
    </source>
</reference>
<dbReference type="RefSeq" id="WP_308158939.1">
    <property type="nucleotide sequence ID" value="NZ_JAGGMS010000001.1"/>
</dbReference>
<keyword evidence="1" id="KW-1133">Transmembrane helix</keyword>
<feature type="transmembrane region" description="Helical" evidence="1">
    <location>
        <begin position="83"/>
        <end position="104"/>
    </location>
</feature>
<dbReference type="SUPFAM" id="SSF81343">
    <property type="entry name" value="Fumarate reductase respiratory complex transmembrane subunits"/>
    <property type="match status" value="1"/>
</dbReference>
<evidence type="ECO:0000256" key="1">
    <source>
        <dbReference type="SAM" id="Phobius"/>
    </source>
</evidence>
<dbReference type="InterPro" id="IPR034804">
    <property type="entry name" value="SQR/QFR_C/D"/>
</dbReference>
<feature type="transmembrane region" description="Helical" evidence="1">
    <location>
        <begin position="125"/>
        <end position="146"/>
    </location>
</feature>
<comment type="caution">
    <text evidence="2">The sequence shown here is derived from an EMBL/GenBank/DDBJ whole genome shotgun (WGS) entry which is preliminary data.</text>
</comment>
<dbReference type="Gene3D" id="1.20.1300.10">
    <property type="entry name" value="Fumarate reductase/succinate dehydrogenase, transmembrane subunit"/>
    <property type="match status" value="1"/>
</dbReference>
<evidence type="ECO:0000313" key="3">
    <source>
        <dbReference type="Proteomes" id="UP000741013"/>
    </source>
</evidence>
<organism evidence="2 3">
    <name type="scientific">Amycolatopsis magusensis</name>
    <dbReference type="NCBI Taxonomy" id="882444"/>
    <lineage>
        <taxon>Bacteria</taxon>
        <taxon>Bacillati</taxon>
        <taxon>Actinomycetota</taxon>
        <taxon>Actinomycetes</taxon>
        <taxon>Pseudonocardiales</taxon>
        <taxon>Pseudonocardiaceae</taxon>
        <taxon>Amycolatopsis</taxon>
    </lineage>
</organism>
<keyword evidence="1" id="KW-0472">Membrane</keyword>
<accession>A0ABS4PZI1</accession>
<keyword evidence="3" id="KW-1185">Reference proteome</keyword>
<proteinExistence type="predicted"/>
<evidence type="ECO:0000313" key="2">
    <source>
        <dbReference type="EMBL" id="MBP2184844.1"/>
    </source>
</evidence>
<dbReference type="InterPro" id="IPR011138">
    <property type="entry name" value="Cytochrome_b-558"/>
</dbReference>
<gene>
    <name evidence="2" type="ORF">JOM49_006370</name>
</gene>
<keyword evidence="1" id="KW-0812">Transmembrane</keyword>
<dbReference type="Proteomes" id="UP000741013">
    <property type="component" value="Unassembled WGS sequence"/>
</dbReference>
<name>A0ABS4PZI1_9PSEU</name>
<dbReference type="EMBL" id="JAGGMS010000001">
    <property type="protein sequence ID" value="MBP2184844.1"/>
    <property type="molecule type" value="Genomic_DNA"/>
</dbReference>
<feature type="transmembrane region" description="Helical" evidence="1">
    <location>
        <begin position="31"/>
        <end position="50"/>
    </location>
</feature>
<sequence length="240" mass="26769">MVLAPATKASPKARKSPALLDFWRSTIGKKAVMAVTGLAMVAFLLAHMVGNLKIFFGPAEFDSYSAWLRTIGEPVLHREWYLWFQRVALLIALVAHVTAAAQLSRRDRKARPVRYVHSRRPKATFATRTMRWGGVIIAFYLVWHILDLTVGAVHTDFVPHHPYHNVVANFRVWWINLVYFVPVILVGLHINHGFFSAAQTLGVNRPARQRALKVTGSALAVVITAGFLLVPIAVMTGMVA</sequence>
<dbReference type="CDD" id="cd03498">
    <property type="entry name" value="SQR_TypeB_2_TM"/>
    <property type="match status" value="1"/>
</dbReference>
<feature type="transmembrane region" description="Helical" evidence="1">
    <location>
        <begin position="211"/>
        <end position="234"/>
    </location>
</feature>